<dbReference type="InterPro" id="IPR056473">
    <property type="entry name" value="HEAT_Utp10/HEAT1"/>
</dbReference>
<dbReference type="OrthoDB" id="31183at2759"/>
<comment type="caution">
    <text evidence="3">The sequence shown here is derived from an EMBL/GenBank/DDBJ whole genome shotgun (WGS) entry which is preliminary data.</text>
</comment>
<dbReference type="Proteomes" id="UP000288805">
    <property type="component" value="Unassembled WGS sequence"/>
</dbReference>
<organism evidence="3 4">
    <name type="scientific">Vitis vinifera</name>
    <name type="common">Grape</name>
    <dbReference type="NCBI Taxonomy" id="29760"/>
    <lineage>
        <taxon>Eukaryota</taxon>
        <taxon>Viridiplantae</taxon>
        <taxon>Streptophyta</taxon>
        <taxon>Embryophyta</taxon>
        <taxon>Tracheophyta</taxon>
        <taxon>Spermatophyta</taxon>
        <taxon>Magnoliopsida</taxon>
        <taxon>eudicotyledons</taxon>
        <taxon>Gunneridae</taxon>
        <taxon>Pentapetalae</taxon>
        <taxon>rosids</taxon>
        <taxon>Vitales</taxon>
        <taxon>Vitaceae</taxon>
        <taxon>Viteae</taxon>
        <taxon>Vitis</taxon>
    </lineage>
</organism>
<reference evidence="3 4" key="1">
    <citation type="journal article" date="2018" name="PLoS Genet.">
        <title>Population sequencing reveals clonal diversity and ancestral inbreeding in the grapevine cultivar Chardonnay.</title>
        <authorList>
            <person name="Roach M.J."/>
            <person name="Johnson D.L."/>
            <person name="Bohlmann J."/>
            <person name="van Vuuren H.J."/>
            <person name="Jones S.J."/>
            <person name="Pretorius I.S."/>
            <person name="Schmidt S.A."/>
            <person name="Borneman A.R."/>
        </authorList>
    </citation>
    <scope>NUCLEOTIDE SEQUENCE [LARGE SCALE GENOMIC DNA]</scope>
    <source>
        <strain evidence="4">cv. Chardonnay</strain>
        <strain evidence="3">I10V1</strain>
        <tissue evidence="3">Leaf</tissue>
    </source>
</reference>
<accession>A0A438GJC5</accession>
<name>A0A438GJC5_VITVI</name>
<dbReference type="InterPro" id="IPR040191">
    <property type="entry name" value="UTP10"/>
</dbReference>
<gene>
    <name evidence="3" type="primary">VvCHDp001240_4</name>
    <name evidence="2" type="synonym">VvCHDp001240_0</name>
    <name evidence="3" type="ORF">CK203_054917</name>
    <name evidence="2" type="ORF">CK203_061625</name>
</gene>
<sequence>MDEWVQDDVHLYEKWIQASPGTSETISSTVCYIQQTLLLILEDISASILTDMSVKDDIHDKFDLMLLVECARSTKDGITRNHIFSLLSTIARVLPDEILDHILDILTVIGESAVTQFDNHSQRVFEDLISAVVPCWLSKKGNTNKLLEIFINVLPEVASHRRLSIIVHLLRTLGERSSLGSLLVLLFHSLVSRKISSSLDDGSATLSCFNSITQEWEYILAVQICEQYSCMIWFPSLVMLLQRIEMVNQCQELFMELLSAMEFILHKLQDPEIAFKLESGEDSDNIQEMVVRGGLCCFGVKSKSFEICIEEANGCLKGKLVERRRGGPLEWGEVGRRFKLQFCSNGTGSLFSVRCFHQRQRGLFWFSRRRGSLGRWSTLTVKLHSLGVVISSQRDRGGSSGKLQVLEKNKAEVSLTESYADKIWRVLGEVGEAIWIQLEEREVLSRMEALNSSLVGKLGDFSDPVPDLDGLNTWVVQNWQLHGVLISLLGGSLILFDFQVSLDAGAVLNRGLLGLPLHLWSKDLFKLVGDSCGGFVAVDEVTAKNLNSQGAGILVRSNGRKAPGSLQVVVGSVCFAVQLWWEVPPCVSQVAPKGNVQEVRVEGDGSARAMK</sequence>
<evidence type="ECO:0000313" key="2">
    <source>
        <dbReference type="EMBL" id="RVW62566.1"/>
    </source>
</evidence>
<proteinExistence type="predicted"/>
<dbReference type="AlphaFoldDB" id="A0A438GJC5"/>
<dbReference type="EMBL" id="QGNW01000419">
    <property type="protein sequence ID" value="RVW72272.1"/>
    <property type="molecule type" value="Genomic_DNA"/>
</dbReference>
<protein>
    <recommendedName>
        <fullName evidence="1">Utp10/HEAT1 HEAT-repeats domain-containing protein</fullName>
    </recommendedName>
</protein>
<dbReference type="PANTHER" id="PTHR13457">
    <property type="entry name" value="BAP28"/>
    <property type="match status" value="1"/>
</dbReference>
<dbReference type="EMBL" id="QGNW01000767">
    <property type="protein sequence ID" value="RVW62566.1"/>
    <property type="molecule type" value="Genomic_DNA"/>
</dbReference>
<evidence type="ECO:0000313" key="4">
    <source>
        <dbReference type="Proteomes" id="UP000288805"/>
    </source>
</evidence>
<dbReference type="Pfam" id="PF23243">
    <property type="entry name" value="HEAT_HEATR1"/>
    <property type="match status" value="1"/>
</dbReference>
<evidence type="ECO:0000259" key="1">
    <source>
        <dbReference type="Pfam" id="PF23243"/>
    </source>
</evidence>
<evidence type="ECO:0000313" key="3">
    <source>
        <dbReference type="EMBL" id="RVW72272.1"/>
    </source>
</evidence>
<feature type="domain" description="Utp10/HEAT1 HEAT-repeats" evidence="1">
    <location>
        <begin position="139"/>
        <end position="290"/>
    </location>
</feature>
<dbReference type="PANTHER" id="PTHR13457:SF1">
    <property type="entry name" value="HEAT REPEAT-CONTAINING PROTEIN 1"/>
    <property type="match status" value="1"/>
</dbReference>